<evidence type="ECO:0000256" key="4">
    <source>
        <dbReference type="ARBA" id="ARBA00022833"/>
    </source>
</evidence>
<keyword evidence="2 6" id="KW-0479">Metal-binding</keyword>
<feature type="region of interest" description="Disordered" evidence="7">
    <location>
        <begin position="859"/>
        <end position="943"/>
    </location>
</feature>
<feature type="compositionally biased region" description="Basic residues" evidence="7">
    <location>
        <begin position="894"/>
        <end position="904"/>
    </location>
</feature>
<dbReference type="InterPro" id="IPR047120">
    <property type="entry name" value="Pk/Esn/Tes"/>
</dbReference>
<dbReference type="OrthoDB" id="10069167at2759"/>
<keyword evidence="10" id="KW-1185">Reference proteome</keyword>
<feature type="compositionally biased region" description="Low complexity" evidence="7">
    <location>
        <begin position="924"/>
        <end position="935"/>
    </location>
</feature>
<dbReference type="InterPro" id="IPR033725">
    <property type="entry name" value="LIM1_prickle"/>
</dbReference>
<feature type="compositionally biased region" description="Basic and acidic residues" evidence="7">
    <location>
        <begin position="977"/>
        <end position="989"/>
    </location>
</feature>
<dbReference type="Pfam" id="PF06297">
    <property type="entry name" value="PET"/>
    <property type="match status" value="1"/>
</dbReference>
<dbReference type="FunCoup" id="A0A6J2XQJ6">
    <property type="interactions" value="105"/>
</dbReference>
<evidence type="ECO:0000259" key="9">
    <source>
        <dbReference type="PROSITE" id="PS51303"/>
    </source>
</evidence>
<dbReference type="CDD" id="cd09827">
    <property type="entry name" value="PET_Prickle"/>
    <property type="match status" value="1"/>
</dbReference>
<name>A0A6J2XQJ6_SITOR</name>
<evidence type="ECO:0000259" key="8">
    <source>
        <dbReference type="PROSITE" id="PS50023"/>
    </source>
</evidence>
<dbReference type="InterPro" id="IPR033726">
    <property type="entry name" value="LIM2_prickle"/>
</dbReference>
<dbReference type="InterPro" id="IPR033727">
    <property type="entry name" value="LIM3_prickle"/>
</dbReference>
<dbReference type="InterPro" id="IPR010442">
    <property type="entry name" value="PET_domain"/>
</dbReference>
<evidence type="ECO:0000256" key="1">
    <source>
        <dbReference type="ARBA" id="ARBA00008268"/>
    </source>
</evidence>
<feature type="compositionally biased region" description="Low complexity" evidence="7">
    <location>
        <begin position="702"/>
        <end position="717"/>
    </location>
</feature>
<dbReference type="InterPro" id="IPR033723">
    <property type="entry name" value="PET_prickle"/>
</dbReference>
<dbReference type="FunFam" id="2.10.110.10:FF:000005">
    <property type="entry name" value="Testin isoform 1"/>
    <property type="match status" value="1"/>
</dbReference>
<dbReference type="CDD" id="cd09415">
    <property type="entry name" value="LIM1_Prickle"/>
    <property type="match status" value="1"/>
</dbReference>
<keyword evidence="4 6" id="KW-0862">Zinc</keyword>
<dbReference type="SMART" id="SM00132">
    <property type="entry name" value="LIM"/>
    <property type="match status" value="3"/>
</dbReference>
<dbReference type="GO" id="GO:0008270">
    <property type="term" value="F:zinc ion binding"/>
    <property type="evidence" value="ECO:0007669"/>
    <property type="project" value="InterPro"/>
</dbReference>
<dbReference type="CDD" id="cd09420">
    <property type="entry name" value="LIM3_Prickle"/>
    <property type="match status" value="1"/>
</dbReference>
<protein>
    <submittedName>
        <fullName evidence="11">Protein espinas-like isoform X1</fullName>
    </submittedName>
</protein>
<feature type="compositionally biased region" description="Low complexity" evidence="7">
    <location>
        <begin position="633"/>
        <end position="642"/>
    </location>
</feature>
<dbReference type="PANTHER" id="PTHR24211:SF20">
    <property type="entry name" value="PROTEIN ESPINAS-RELATED"/>
    <property type="match status" value="1"/>
</dbReference>
<keyword evidence="3" id="KW-0677">Repeat</keyword>
<feature type="domain" description="PET" evidence="9">
    <location>
        <begin position="310"/>
        <end position="418"/>
    </location>
</feature>
<dbReference type="RefSeq" id="XP_030753346.1">
    <property type="nucleotide sequence ID" value="XM_030897486.1"/>
</dbReference>
<dbReference type="FunFam" id="2.10.110.10:FF:000035">
    <property type="entry name" value="prickle-like protein 2 isoform X1"/>
    <property type="match status" value="1"/>
</dbReference>
<feature type="compositionally biased region" description="Basic and acidic residues" evidence="7">
    <location>
        <begin position="883"/>
        <end position="893"/>
    </location>
</feature>
<feature type="region of interest" description="Disordered" evidence="7">
    <location>
        <begin position="270"/>
        <end position="322"/>
    </location>
</feature>
<evidence type="ECO:0000256" key="7">
    <source>
        <dbReference type="SAM" id="MobiDB-lite"/>
    </source>
</evidence>
<feature type="compositionally biased region" description="Low complexity" evidence="7">
    <location>
        <begin position="822"/>
        <end position="839"/>
    </location>
</feature>
<evidence type="ECO:0000256" key="5">
    <source>
        <dbReference type="ARBA" id="ARBA00023038"/>
    </source>
</evidence>
<feature type="compositionally biased region" description="Polar residues" evidence="7">
    <location>
        <begin position="654"/>
        <end position="663"/>
    </location>
</feature>
<dbReference type="GeneID" id="115880303"/>
<organism evidence="10 11">
    <name type="scientific">Sitophilus oryzae</name>
    <name type="common">Rice weevil</name>
    <name type="synonym">Curculio oryzae</name>
    <dbReference type="NCBI Taxonomy" id="7048"/>
    <lineage>
        <taxon>Eukaryota</taxon>
        <taxon>Metazoa</taxon>
        <taxon>Ecdysozoa</taxon>
        <taxon>Arthropoda</taxon>
        <taxon>Hexapoda</taxon>
        <taxon>Insecta</taxon>
        <taxon>Pterygota</taxon>
        <taxon>Neoptera</taxon>
        <taxon>Endopterygota</taxon>
        <taxon>Coleoptera</taxon>
        <taxon>Polyphaga</taxon>
        <taxon>Cucujiformia</taxon>
        <taxon>Curculionidae</taxon>
        <taxon>Dryophthorinae</taxon>
        <taxon>Sitophilus</taxon>
    </lineage>
</organism>
<feature type="compositionally biased region" description="Polar residues" evidence="7">
    <location>
        <begin position="673"/>
        <end position="684"/>
    </location>
</feature>
<dbReference type="PROSITE" id="PS51303">
    <property type="entry name" value="PET"/>
    <property type="match status" value="1"/>
</dbReference>
<evidence type="ECO:0000256" key="2">
    <source>
        <dbReference type="ARBA" id="ARBA00022723"/>
    </source>
</evidence>
<feature type="region of interest" description="Disordered" evidence="7">
    <location>
        <begin position="820"/>
        <end position="843"/>
    </location>
</feature>
<comment type="similarity">
    <text evidence="1">Belongs to the prickle / espinas / testin family.</text>
</comment>
<dbReference type="CDD" id="cd09418">
    <property type="entry name" value="LIM2_Prickle"/>
    <property type="match status" value="1"/>
</dbReference>
<feature type="domain" description="LIM zinc-binding" evidence="8">
    <location>
        <begin position="482"/>
        <end position="542"/>
    </location>
</feature>
<dbReference type="AlphaFoldDB" id="A0A6J2XQJ6"/>
<dbReference type="GO" id="GO:0030182">
    <property type="term" value="P:neuron differentiation"/>
    <property type="evidence" value="ECO:0007669"/>
    <property type="project" value="UniProtKB-ARBA"/>
</dbReference>
<feature type="compositionally biased region" description="Basic and acidic residues" evidence="7">
    <location>
        <begin position="718"/>
        <end position="734"/>
    </location>
</feature>
<dbReference type="KEGG" id="soy:115880303"/>
<feature type="region of interest" description="Disordered" evidence="7">
    <location>
        <begin position="602"/>
        <end position="734"/>
    </location>
</feature>
<evidence type="ECO:0000256" key="6">
    <source>
        <dbReference type="PROSITE-ProRule" id="PRU00125"/>
    </source>
</evidence>
<gene>
    <name evidence="11" type="primary">LOC115880303</name>
</gene>
<dbReference type="PANTHER" id="PTHR24211">
    <property type="entry name" value="LIM DOMAIN-CONTAINING PROTEIN"/>
    <property type="match status" value="1"/>
</dbReference>
<dbReference type="Gene3D" id="2.10.110.10">
    <property type="entry name" value="Cysteine Rich Protein"/>
    <property type="match status" value="3"/>
</dbReference>
<dbReference type="InterPro" id="IPR001781">
    <property type="entry name" value="Znf_LIM"/>
</dbReference>
<feature type="domain" description="LIM zinc-binding" evidence="8">
    <location>
        <begin position="417"/>
        <end position="481"/>
    </location>
</feature>
<reference evidence="11" key="1">
    <citation type="submission" date="2025-08" db="UniProtKB">
        <authorList>
            <consortium name="RefSeq"/>
        </authorList>
    </citation>
    <scope>IDENTIFICATION</scope>
    <source>
        <tissue evidence="11">Gonads</tissue>
    </source>
</reference>
<keyword evidence="5 6" id="KW-0440">LIM domain</keyword>
<proteinExistence type="inferred from homology"/>
<dbReference type="PROSITE" id="PS00478">
    <property type="entry name" value="LIM_DOMAIN_1"/>
    <property type="match status" value="1"/>
</dbReference>
<dbReference type="Pfam" id="PF00412">
    <property type="entry name" value="LIM"/>
    <property type="match status" value="2"/>
</dbReference>
<dbReference type="InParanoid" id="A0A6J2XQJ6"/>
<dbReference type="PROSITE" id="PS50023">
    <property type="entry name" value="LIM_DOMAIN_2"/>
    <property type="match status" value="2"/>
</dbReference>
<feature type="region of interest" description="Disordered" evidence="7">
    <location>
        <begin position="964"/>
        <end position="989"/>
    </location>
</feature>
<dbReference type="Proteomes" id="UP000504635">
    <property type="component" value="Unplaced"/>
</dbReference>
<accession>A0A6J2XQJ6</accession>
<sequence length="989" mass="110650">MANIIMTSRIGYRRILSGRGMEYKSPILGVRSQSMELNADRKRESYGYFDGRRQNSRGFLDRQQFGASLTDQVGLSPLPRHRNFENTTEDLDYPLHPHLYPPNTLKSVHNECNSKYISRDSVLSNELEEVTVLNRELQKKYEDNISNCETSPEYHSVLSNEHYISDIDENEEIKEFICGYKSLERRYSDQSEHQAKQTETSCISRSCQRSATLPTRACSSSVSSMKSSDYYCYNVSSGANRRTVEFSVIKSPQRTIVKLAKIRSVHRTHDMSVPPLHGLPPLSPPLGAKLPPDNPPGDRFLGKGSPFGAVDPQRHSQSDDDSGCALEEYTWVPPGLRPDQVHLYFSALPEDKVPYVNSVGERYRVRQLLQQLPPHDNEVRYCHALSDEERKELRLFSAQRKREALGRGSVRQVPGILRCDSCSETLSPNDIGVYASRAGPNTVWHPSCFTCCVCRELLVDLIYFYKEQRLYCGRHHAETVKPRCSACDEIILADECTEAEGRAWHMKHFACSECERQLGGQRYIMRDGRPYCLHCFDALFAEYCDSCGEPVGVDQGQMSHEGQHWHATEGCFCCHTCRVSLLGRPFLPRRGAIYCSIACSKGEPPTPSDSSGPGTRLPRPIKSSKNSNLHDQAASPSEASSPPGSPSTRRTHQTRSPVTSCPSSPLGPLYPPATSTGTVTTLHHVSSPIRSPKMGRRALQRSPKPGGSSASTPTPSESGERELEMENRLEDKPALLEKGLDRVLLERNLDRLLAERTGTTTHHSPDLEKLLCARDRSREPLHLADLSLEEWTDQLAIGNEEKKENNIKNLETAYSMPELALPPSSESTCGTSTTPGSPTKKVRGLLSVRFQGDNEAFEADEADNASMAAASKKFPRSRSYSGGRERKHVDTLQRRSRVPRKSHKTQSEAHAPSSSRNRDDDSDSYCSTCSSSSSSDDLDYQLPPRRAYGGVRISYVPNDALAIARRRQQTTPTKKSTIQDERDKNCIIS</sequence>
<evidence type="ECO:0000313" key="11">
    <source>
        <dbReference type="RefSeq" id="XP_030753346.1"/>
    </source>
</evidence>
<evidence type="ECO:0000256" key="3">
    <source>
        <dbReference type="ARBA" id="ARBA00022737"/>
    </source>
</evidence>
<dbReference type="SUPFAM" id="SSF57716">
    <property type="entry name" value="Glucocorticoid receptor-like (DNA-binding domain)"/>
    <property type="match status" value="2"/>
</dbReference>
<evidence type="ECO:0000313" key="10">
    <source>
        <dbReference type="Proteomes" id="UP000504635"/>
    </source>
</evidence>